<dbReference type="Gene3D" id="1.10.220.10">
    <property type="entry name" value="Annexin"/>
    <property type="match status" value="3"/>
</dbReference>
<dbReference type="InterPro" id="IPR001464">
    <property type="entry name" value="Annexin"/>
</dbReference>
<reference evidence="5 6" key="1">
    <citation type="submission" date="2024-10" db="EMBL/GenBank/DDBJ databases">
        <authorList>
            <person name="Kim D."/>
        </authorList>
    </citation>
    <scope>NUCLEOTIDE SEQUENCE [LARGE SCALE GENOMIC DNA]</scope>
    <source>
        <strain evidence="5">BH-2024</strain>
    </source>
</reference>
<dbReference type="PROSITE" id="PS51897">
    <property type="entry name" value="ANNEXIN_2"/>
    <property type="match status" value="2"/>
</dbReference>
<evidence type="ECO:0000256" key="4">
    <source>
        <dbReference type="SAM" id="MobiDB-lite"/>
    </source>
</evidence>
<comment type="similarity">
    <text evidence="1">Belongs to the annexin family.</text>
</comment>
<sequence>MYRFFSVAEEAVSSTSSSVSSHSICPLPSAPLFPFPEMLDSLQLNVPVSGTNANAIYGVGIGILNGQKETDQQQKRSSVFARQKSSSEEADRKKRLTMPLIYRMYESQSDELCGTVRGPDDDAFHPEEASKRLRHALSAGIQSDDKTLIDVLLEHNNFQRQKIATAYENMYGRILADDIEEESGGHFMESILALLQPAHVYSAHTLYFAISGKSFERSAAVEIGLTSTASQLGVIRDTYQNEFRVQLERDLSIKVEGLFGKMLAQLLMRKTDFAEEFDLEEAQKEADILFKEGTVEELGRSMELFNRVFGLRSARQIQAFVDRYDKRVIDAQNEHGNKLASGRRESRTIRNFEWTIRKSVNIHSDIKQAILLYVRISKNMQLYFAEKLHEAVSQTRPDHQTIIRLVVSRSEIDLFDICNEYKQKYGHNLMFDLQNMCSGDFLRLLNRLVNPTDVASGDGPLSA</sequence>
<dbReference type="SMART" id="SM00335">
    <property type="entry name" value="ANX"/>
    <property type="match status" value="2"/>
</dbReference>
<dbReference type="PANTHER" id="PTHR10502">
    <property type="entry name" value="ANNEXIN"/>
    <property type="match status" value="1"/>
</dbReference>
<dbReference type="SUPFAM" id="SSF47874">
    <property type="entry name" value="Annexin"/>
    <property type="match status" value="1"/>
</dbReference>
<proteinExistence type="inferred from homology"/>
<dbReference type="FunFam" id="1.10.220.10:FF:000001">
    <property type="entry name" value="Annexin"/>
    <property type="match status" value="1"/>
</dbReference>
<keyword evidence="2" id="KW-0677">Repeat</keyword>
<organism evidence="5 6">
    <name type="scientific">Heterodera trifolii</name>
    <dbReference type="NCBI Taxonomy" id="157864"/>
    <lineage>
        <taxon>Eukaryota</taxon>
        <taxon>Metazoa</taxon>
        <taxon>Ecdysozoa</taxon>
        <taxon>Nematoda</taxon>
        <taxon>Chromadorea</taxon>
        <taxon>Rhabditida</taxon>
        <taxon>Tylenchina</taxon>
        <taxon>Tylenchomorpha</taxon>
        <taxon>Tylenchoidea</taxon>
        <taxon>Heteroderidae</taxon>
        <taxon>Heteroderinae</taxon>
        <taxon>Heterodera</taxon>
    </lineage>
</organism>
<feature type="region of interest" description="Disordered" evidence="4">
    <location>
        <begin position="69"/>
        <end position="92"/>
    </location>
</feature>
<accession>A0ABD2KEG5</accession>
<comment type="caution">
    <text evidence="5">The sequence shown here is derived from an EMBL/GenBank/DDBJ whole genome shotgun (WGS) entry which is preliminary data.</text>
</comment>
<evidence type="ECO:0000256" key="3">
    <source>
        <dbReference type="ARBA" id="ARBA00023216"/>
    </source>
</evidence>
<dbReference type="EMBL" id="JBICBT010000783">
    <property type="protein sequence ID" value="KAL3101248.1"/>
    <property type="molecule type" value="Genomic_DNA"/>
</dbReference>
<evidence type="ECO:0008006" key="7">
    <source>
        <dbReference type="Google" id="ProtNLM"/>
    </source>
</evidence>
<keyword evidence="6" id="KW-1185">Reference proteome</keyword>
<evidence type="ECO:0000313" key="5">
    <source>
        <dbReference type="EMBL" id="KAL3101248.1"/>
    </source>
</evidence>
<dbReference type="PANTHER" id="PTHR10502:SF243">
    <property type="entry name" value="ANNEXIN"/>
    <property type="match status" value="1"/>
</dbReference>
<dbReference type="PRINTS" id="PR00196">
    <property type="entry name" value="ANNEXIN"/>
</dbReference>
<name>A0ABD2KEG5_9BILA</name>
<dbReference type="InterPro" id="IPR018502">
    <property type="entry name" value="Annexin_repeat"/>
</dbReference>
<evidence type="ECO:0000256" key="2">
    <source>
        <dbReference type="ARBA" id="ARBA00022737"/>
    </source>
</evidence>
<evidence type="ECO:0000256" key="1">
    <source>
        <dbReference type="ARBA" id="ARBA00007831"/>
    </source>
</evidence>
<evidence type="ECO:0000313" key="6">
    <source>
        <dbReference type="Proteomes" id="UP001620626"/>
    </source>
</evidence>
<dbReference type="Proteomes" id="UP001620626">
    <property type="component" value="Unassembled WGS sequence"/>
</dbReference>
<dbReference type="InterPro" id="IPR037104">
    <property type="entry name" value="Annexin_sf"/>
</dbReference>
<dbReference type="AlphaFoldDB" id="A0ABD2KEG5"/>
<protein>
    <recommendedName>
        <fullName evidence="7">Annexin</fullName>
    </recommendedName>
</protein>
<keyword evidence="3" id="KW-0041">Annexin</keyword>
<dbReference type="Pfam" id="PF00191">
    <property type="entry name" value="Annexin"/>
    <property type="match status" value="3"/>
</dbReference>
<gene>
    <name evidence="5" type="ORF">niasHT_028004</name>
</gene>